<keyword evidence="2" id="KW-1185">Reference proteome</keyword>
<protein>
    <submittedName>
        <fullName evidence="1">Uncharacterized protein</fullName>
    </submittedName>
</protein>
<reference evidence="2" key="1">
    <citation type="submission" date="2016-06" db="EMBL/GenBank/DDBJ databases">
        <title>Parallel loss of symbiosis genes in relatives of nitrogen-fixing non-legume Parasponia.</title>
        <authorList>
            <person name="Van Velzen R."/>
            <person name="Holmer R."/>
            <person name="Bu F."/>
            <person name="Rutten L."/>
            <person name="Van Zeijl A."/>
            <person name="Liu W."/>
            <person name="Santuari L."/>
            <person name="Cao Q."/>
            <person name="Sharma T."/>
            <person name="Shen D."/>
            <person name="Roswanjaya Y."/>
            <person name="Wardhani T."/>
            <person name="Kalhor M.S."/>
            <person name="Jansen J."/>
            <person name="Van den Hoogen J."/>
            <person name="Gungor B."/>
            <person name="Hartog M."/>
            <person name="Hontelez J."/>
            <person name="Verver J."/>
            <person name="Yang W.-C."/>
            <person name="Schijlen E."/>
            <person name="Repin R."/>
            <person name="Schilthuizen M."/>
            <person name="Schranz E."/>
            <person name="Heidstra R."/>
            <person name="Miyata K."/>
            <person name="Fedorova E."/>
            <person name="Kohlen W."/>
            <person name="Bisseling T."/>
            <person name="Smit S."/>
            <person name="Geurts R."/>
        </authorList>
    </citation>
    <scope>NUCLEOTIDE SEQUENCE [LARGE SCALE GENOMIC DNA]</scope>
    <source>
        <strain evidence="2">cv. RG33-2</strain>
    </source>
</reference>
<accession>A0A2P5CPU6</accession>
<dbReference type="EMBL" id="JXTC01000341">
    <property type="protein sequence ID" value="PON63070.1"/>
    <property type="molecule type" value="Genomic_DNA"/>
</dbReference>
<gene>
    <name evidence="1" type="ORF">TorRG33x02_277530</name>
</gene>
<comment type="caution">
    <text evidence="1">The sequence shown here is derived from an EMBL/GenBank/DDBJ whole genome shotgun (WGS) entry which is preliminary data.</text>
</comment>
<dbReference type="Proteomes" id="UP000237000">
    <property type="component" value="Unassembled WGS sequence"/>
</dbReference>
<proteinExistence type="predicted"/>
<organism evidence="1 2">
    <name type="scientific">Trema orientale</name>
    <name type="common">Charcoal tree</name>
    <name type="synonym">Celtis orientalis</name>
    <dbReference type="NCBI Taxonomy" id="63057"/>
    <lineage>
        <taxon>Eukaryota</taxon>
        <taxon>Viridiplantae</taxon>
        <taxon>Streptophyta</taxon>
        <taxon>Embryophyta</taxon>
        <taxon>Tracheophyta</taxon>
        <taxon>Spermatophyta</taxon>
        <taxon>Magnoliopsida</taxon>
        <taxon>eudicotyledons</taxon>
        <taxon>Gunneridae</taxon>
        <taxon>Pentapetalae</taxon>
        <taxon>rosids</taxon>
        <taxon>fabids</taxon>
        <taxon>Rosales</taxon>
        <taxon>Cannabaceae</taxon>
        <taxon>Trema</taxon>
    </lineage>
</organism>
<name>A0A2P5CPU6_TREOI</name>
<evidence type="ECO:0000313" key="1">
    <source>
        <dbReference type="EMBL" id="PON63070.1"/>
    </source>
</evidence>
<dbReference type="InParanoid" id="A0A2P5CPU6"/>
<dbReference type="AlphaFoldDB" id="A0A2P5CPU6"/>
<evidence type="ECO:0000313" key="2">
    <source>
        <dbReference type="Proteomes" id="UP000237000"/>
    </source>
</evidence>
<sequence length="84" mass="9069">MASLLLLSKPFSGTSSSKEGFSCLESLSSSLPNLSLSPSHLIKFSTMPPTPKKLRMTTGTPIHVFVPNIDPRGQVSVPLLETYH</sequence>